<dbReference type="InterPro" id="IPR051896">
    <property type="entry name" value="TCR_alpha_variable"/>
</dbReference>
<dbReference type="PROSITE" id="PS50835">
    <property type="entry name" value="IG_LIKE"/>
    <property type="match status" value="1"/>
</dbReference>
<name>A0A8D1DUE6_PIG</name>
<keyword evidence="8" id="KW-1064">Adaptive immunity</keyword>
<evidence type="ECO:0000259" key="10">
    <source>
        <dbReference type="PROSITE" id="PS50835"/>
    </source>
</evidence>
<evidence type="ECO:0000256" key="6">
    <source>
        <dbReference type="ARBA" id="ARBA00023180"/>
    </source>
</evidence>
<dbReference type="GO" id="GO:0042101">
    <property type="term" value="C:T cell receptor complex"/>
    <property type="evidence" value="ECO:0007669"/>
    <property type="project" value="UniProtKB-KW"/>
</dbReference>
<dbReference type="PANTHER" id="PTHR19339:SF5">
    <property type="entry name" value="IG-LIKE DOMAIN-CONTAINING PROTEIN"/>
    <property type="match status" value="1"/>
</dbReference>
<evidence type="ECO:0000256" key="7">
    <source>
        <dbReference type="ARBA" id="ARBA00038651"/>
    </source>
</evidence>
<comment type="subcellular location">
    <subcellularLocation>
        <location evidence="1">Cell membrane</location>
    </subcellularLocation>
</comment>
<dbReference type="Gene3D" id="2.60.40.10">
    <property type="entry name" value="Immunoglobulins"/>
    <property type="match status" value="1"/>
</dbReference>
<dbReference type="Pfam" id="PF07686">
    <property type="entry name" value="V-set"/>
    <property type="match status" value="1"/>
</dbReference>
<dbReference type="Proteomes" id="UP000694722">
    <property type="component" value="Unplaced"/>
</dbReference>
<evidence type="ECO:0000313" key="12">
    <source>
        <dbReference type="Proteomes" id="UP000694722"/>
    </source>
</evidence>
<keyword evidence="2" id="KW-1003">Cell membrane</keyword>
<evidence type="ECO:0000313" key="11">
    <source>
        <dbReference type="Ensembl" id="ENSSSCP00040012452.1"/>
    </source>
</evidence>
<keyword evidence="4" id="KW-0472">Membrane</keyword>
<keyword evidence="8" id="KW-1279">T cell receptor</keyword>
<keyword evidence="5" id="KW-1015">Disulfide bond</keyword>
<dbReference type="InterPro" id="IPR007110">
    <property type="entry name" value="Ig-like_dom"/>
</dbReference>
<comment type="subunit">
    <text evidence="7">Alpha-beta TR is a heterodimer composed of an alpha and beta chain; disulfide-linked. The alpha-beta TR is associated with the transmembrane signaling CD3 coreceptor proteins to form the TR-CD3 (TcR or TCR). The assembly of alpha-beta TR heterodimers with CD3 occurs in the endoplasmic reticulum where a single alpha-beta TR heterodimer associates with one CD3D-CD3E heterodimer, one CD3G-CD3E heterodimer and one CD247 homodimer forming a stable octameric structure. CD3D-CD3E and CD3G-CD3E heterodimers preferentially associate with TR alpha and TR beta chains, respectively. The association of the CD247 homodimer is the last step of TcR assembly in the endoplasmic reticulum and is required for transport to the cell surface.</text>
</comment>
<dbReference type="AlphaFoldDB" id="A0A8D1DUE6"/>
<evidence type="ECO:0000256" key="8">
    <source>
        <dbReference type="ARBA" id="ARBA00043266"/>
    </source>
</evidence>
<keyword evidence="6" id="KW-0325">Glycoprotein</keyword>
<dbReference type="SMART" id="SM00409">
    <property type="entry name" value="IG"/>
    <property type="match status" value="1"/>
</dbReference>
<dbReference type="PANTHER" id="PTHR19339">
    <property type="entry name" value="T CELL RECEPTOR ALPHA VARIABLE 39"/>
    <property type="match status" value="1"/>
</dbReference>
<dbReference type="InterPro" id="IPR013783">
    <property type="entry name" value="Ig-like_fold"/>
</dbReference>
<reference evidence="11" key="1">
    <citation type="submission" date="2025-08" db="UniProtKB">
        <authorList>
            <consortium name="Ensembl"/>
        </authorList>
    </citation>
    <scope>IDENTIFICATION</scope>
</reference>
<evidence type="ECO:0000256" key="2">
    <source>
        <dbReference type="ARBA" id="ARBA00022475"/>
    </source>
</evidence>
<evidence type="ECO:0000256" key="5">
    <source>
        <dbReference type="ARBA" id="ARBA00023157"/>
    </source>
</evidence>
<proteinExistence type="predicted"/>
<feature type="chain" id="PRO_5034299189" description="Ig-like domain-containing protein" evidence="9">
    <location>
        <begin position="22"/>
        <end position="127"/>
    </location>
</feature>
<dbReference type="InterPro" id="IPR036179">
    <property type="entry name" value="Ig-like_dom_sf"/>
</dbReference>
<evidence type="ECO:0000256" key="4">
    <source>
        <dbReference type="ARBA" id="ARBA00023136"/>
    </source>
</evidence>
<dbReference type="InterPro" id="IPR003599">
    <property type="entry name" value="Ig_sub"/>
</dbReference>
<dbReference type="Ensembl" id="ENSSSCT00040029779.1">
    <property type="protein sequence ID" value="ENSSSCP00040012452.1"/>
    <property type="gene ID" value="ENSSSCG00040022219.1"/>
</dbReference>
<keyword evidence="8" id="KW-0391">Immunity</keyword>
<dbReference type="SMART" id="SM00406">
    <property type="entry name" value="IGv"/>
    <property type="match status" value="1"/>
</dbReference>
<dbReference type="SUPFAM" id="SSF48726">
    <property type="entry name" value="Immunoglobulin"/>
    <property type="match status" value="1"/>
</dbReference>
<protein>
    <recommendedName>
        <fullName evidence="10">Ig-like domain-containing protein</fullName>
    </recommendedName>
</protein>
<sequence length="127" mass="14142">MKRPWGALLGLLWVQVCWVRGVTVEQSHSSLSPQEGTNSTLRCNFSVIVSYVQWFRQNPGGGLINLFFIALGTKQNRRLSSTMNSKERYSTLQITASLLEDSATYLCGVEAQCSQVGCSLYPKCSWA</sequence>
<feature type="domain" description="Ig-like" evidence="10">
    <location>
        <begin position="20"/>
        <end position="117"/>
    </location>
</feature>
<feature type="signal peptide" evidence="9">
    <location>
        <begin position="1"/>
        <end position="21"/>
    </location>
</feature>
<accession>A0A8D1DUE6</accession>
<evidence type="ECO:0000256" key="3">
    <source>
        <dbReference type="ARBA" id="ARBA00022729"/>
    </source>
</evidence>
<keyword evidence="3 9" id="KW-0732">Signal</keyword>
<organism evidence="11 12">
    <name type="scientific">Sus scrofa</name>
    <name type="common">Pig</name>
    <dbReference type="NCBI Taxonomy" id="9823"/>
    <lineage>
        <taxon>Eukaryota</taxon>
        <taxon>Metazoa</taxon>
        <taxon>Chordata</taxon>
        <taxon>Craniata</taxon>
        <taxon>Vertebrata</taxon>
        <taxon>Euteleostomi</taxon>
        <taxon>Mammalia</taxon>
        <taxon>Eutheria</taxon>
        <taxon>Laurasiatheria</taxon>
        <taxon>Artiodactyla</taxon>
        <taxon>Suina</taxon>
        <taxon>Suidae</taxon>
        <taxon>Sus</taxon>
    </lineage>
</organism>
<evidence type="ECO:0000256" key="1">
    <source>
        <dbReference type="ARBA" id="ARBA00004236"/>
    </source>
</evidence>
<evidence type="ECO:0000256" key="9">
    <source>
        <dbReference type="SAM" id="SignalP"/>
    </source>
</evidence>
<dbReference type="InterPro" id="IPR013106">
    <property type="entry name" value="Ig_V-set"/>
</dbReference>